<dbReference type="Gene3D" id="3.30.70.270">
    <property type="match status" value="1"/>
</dbReference>
<dbReference type="InterPro" id="IPR035919">
    <property type="entry name" value="EAL_sf"/>
</dbReference>
<dbReference type="RefSeq" id="WP_222823650.1">
    <property type="nucleotide sequence ID" value="NZ_JAHWXP010000001.1"/>
</dbReference>
<organism evidence="2 3">
    <name type="scientific">Alteriqipengyuania abyssalis</name>
    <dbReference type="NCBI Taxonomy" id="2860200"/>
    <lineage>
        <taxon>Bacteria</taxon>
        <taxon>Pseudomonadati</taxon>
        <taxon>Pseudomonadota</taxon>
        <taxon>Alphaproteobacteria</taxon>
        <taxon>Sphingomonadales</taxon>
        <taxon>Erythrobacteraceae</taxon>
        <taxon>Alteriqipengyuania</taxon>
    </lineage>
</organism>
<dbReference type="SUPFAM" id="SSF55073">
    <property type="entry name" value="Nucleotide cyclase"/>
    <property type="match status" value="1"/>
</dbReference>
<dbReference type="EMBL" id="JAHWXP010000001">
    <property type="protein sequence ID" value="MBY8335905.1"/>
    <property type="molecule type" value="Genomic_DNA"/>
</dbReference>
<dbReference type="InterPro" id="IPR000160">
    <property type="entry name" value="GGDEF_dom"/>
</dbReference>
<sequence length="431" mass="47065">MSPTEHPASERLTGLVDTEEAREILGMWLAEGEARVHAMLLVLGRFDSVNLAHGAQTGDYALGEVGRRMAHFAQDEFARASWLVARIDGGKFLLATRDKCSRERWQFLAETLADGVAQPMAGSAPGMPQLWPHIALIRALSGDDPTTVLSRLGDAQITLRGESGRRIVWIDRDLAPAGFDVGQIEAELRRSLERGAISLRFQPQFALADDALIGAEALVRWDQPLLGDIGGEALLRIAARADLTTQLTRKVIEAALDAVRDWPEGLKCSINITAADLAVVRFPDDLLRMVEERGVDPARLTLEITEQALLGDLDLAARSLGRLRKAGMRIALDDFGAGFCNFGYLKYLPLDFIKLDRIMLDGVAESARDRAVLRAVIAMARALELAVIAEGVEDETQRAIALEEGCSAYQGFLRARPLPHEEFLALASGQA</sequence>
<evidence type="ECO:0000313" key="3">
    <source>
        <dbReference type="Proteomes" id="UP000759298"/>
    </source>
</evidence>
<protein>
    <submittedName>
        <fullName evidence="2">GGDEF domain-containing phosphodiesterase</fullName>
    </submittedName>
</protein>
<name>A0ABS7PCE2_9SPHN</name>
<reference evidence="2 3" key="1">
    <citation type="submission" date="2021-07" db="EMBL/GenBank/DDBJ databases">
        <title>Alteriqipengyuania abyssalis NZ-12B nov, sp.nov isolated from deep sea sponge in pacific ocean.</title>
        <authorList>
            <person name="Tareen S."/>
            <person name="Wink J."/>
        </authorList>
    </citation>
    <scope>NUCLEOTIDE SEQUENCE [LARGE SCALE GENOMIC DNA]</scope>
    <source>
        <strain evidence="2 3">NZ-12B</strain>
    </source>
</reference>
<feature type="domain" description="EAL" evidence="1">
    <location>
        <begin position="181"/>
        <end position="431"/>
    </location>
</feature>
<dbReference type="InterPro" id="IPR001633">
    <property type="entry name" value="EAL_dom"/>
</dbReference>
<comment type="caution">
    <text evidence="2">The sequence shown here is derived from an EMBL/GenBank/DDBJ whole genome shotgun (WGS) entry which is preliminary data.</text>
</comment>
<accession>A0ABS7PCE2</accession>
<dbReference type="SMART" id="SM00052">
    <property type="entry name" value="EAL"/>
    <property type="match status" value="1"/>
</dbReference>
<dbReference type="Pfam" id="PF00563">
    <property type="entry name" value="EAL"/>
    <property type="match status" value="1"/>
</dbReference>
<evidence type="ECO:0000259" key="1">
    <source>
        <dbReference type="PROSITE" id="PS50883"/>
    </source>
</evidence>
<evidence type="ECO:0000313" key="2">
    <source>
        <dbReference type="EMBL" id="MBY8335905.1"/>
    </source>
</evidence>
<dbReference type="InterPro" id="IPR050706">
    <property type="entry name" value="Cyclic-di-GMP_PDE-like"/>
</dbReference>
<gene>
    <name evidence="2" type="ORF">KYN89_02475</name>
</gene>
<dbReference type="Proteomes" id="UP000759298">
    <property type="component" value="Unassembled WGS sequence"/>
</dbReference>
<keyword evidence="3" id="KW-1185">Reference proteome</keyword>
<dbReference type="CDD" id="cd01948">
    <property type="entry name" value="EAL"/>
    <property type="match status" value="1"/>
</dbReference>
<dbReference type="SUPFAM" id="SSF141868">
    <property type="entry name" value="EAL domain-like"/>
    <property type="match status" value="1"/>
</dbReference>
<dbReference type="PANTHER" id="PTHR33121:SF79">
    <property type="entry name" value="CYCLIC DI-GMP PHOSPHODIESTERASE PDED-RELATED"/>
    <property type="match status" value="1"/>
</dbReference>
<dbReference type="InterPro" id="IPR043128">
    <property type="entry name" value="Rev_trsase/Diguanyl_cyclase"/>
</dbReference>
<dbReference type="PANTHER" id="PTHR33121">
    <property type="entry name" value="CYCLIC DI-GMP PHOSPHODIESTERASE PDEF"/>
    <property type="match status" value="1"/>
</dbReference>
<dbReference type="Pfam" id="PF00990">
    <property type="entry name" value="GGDEF"/>
    <property type="match status" value="1"/>
</dbReference>
<dbReference type="Gene3D" id="3.20.20.450">
    <property type="entry name" value="EAL domain"/>
    <property type="match status" value="1"/>
</dbReference>
<proteinExistence type="predicted"/>
<dbReference type="InterPro" id="IPR029787">
    <property type="entry name" value="Nucleotide_cyclase"/>
</dbReference>
<dbReference type="PROSITE" id="PS50883">
    <property type="entry name" value="EAL"/>
    <property type="match status" value="1"/>
</dbReference>